<evidence type="ECO:0000313" key="12">
    <source>
        <dbReference type="Proteomes" id="UP000230903"/>
    </source>
</evidence>
<dbReference type="PRINTS" id="PR00085">
    <property type="entry name" value="THFDHDRGNASE"/>
</dbReference>
<sequence length="259" mass="27922">MIIDGNKIAQKILAELQEQKTPRKELVAVLVGSDEASLSFLRQKAKAAKSLGVKFRLVKLSDSLSQKELEREVRYLSKKRATGGLLIQLPLPKQYDQISVLNAIGIAKDVDVLNGETTKILPPAVGALKRILEEVNFSLADKKAVVIGPGLLIGRPISNWLMHQVAKLTVIGKGGMDKALVKEADLVISGVGQPHLITADMIKSKAVIIDYGYGKENGELTGDCDFEDISQQSVVTPTPGGTGPVVVSQLLANFYQITN</sequence>
<dbReference type="SUPFAM" id="SSF53223">
    <property type="entry name" value="Aminoacid dehydrogenase-like, N-terminal domain"/>
    <property type="match status" value="1"/>
</dbReference>
<dbReference type="GO" id="GO:0004488">
    <property type="term" value="F:methylenetetrahydrofolate dehydrogenase (NADP+) activity"/>
    <property type="evidence" value="ECO:0007669"/>
    <property type="project" value="InterPro"/>
</dbReference>
<keyword evidence="6" id="KW-0560">Oxidoreductase</keyword>
<gene>
    <name evidence="11" type="ORF">COU10_01905</name>
</gene>
<dbReference type="SUPFAM" id="SSF51735">
    <property type="entry name" value="NAD(P)-binding Rossmann-fold domains"/>
    <property type="match status" value="1"/>
</dbReference>
<dbReference type="Pfam" id="PF02882">
    <property type="entry name" value="THF_DHG_CYH_C"/>
    <property type="match status" value="1"/>
</dbReference>
<keyword evidence="7" id="KW-0486">Methionine biosynthesis</keyword>
<feature type="domain" description="Tetrahydrofolate dehydrogenase/cyclohydrolase NAD(P)-binding" evidence="10">
    <location>
        <begin position="127"/>
        <end position="257"/>
    </location>
</feature>
<keyword evidence="5" id="KW-0521">NADP</keyword>
<accession>A0A2H0UNG8</accession>
<dbReference type="GO" id="GO:0035999">
    <property type="term" value="P:tetrahydrofolate interconversion"/>
    <property type="evidence" value="ECO:0007669"/>
    <property type="project" value="TreeGrafter"/>
</dbReference>
<evidence type="ECO:0000256" key="8">
    <source>
        <dbReference type="ARBA" id="ARBA00023268"/>
    </source>
</evidence>
<evidence type="ECO:0008006" key="13">
    <source>
        <dbReference type="Google" id="ProtNLM"/>
    </source>
</evidence>
<name>A0A2H0UNG8_9BACT</name>
<evidence type="ECO:0000313" key="11">
    <source>
        <dbReference type="EMBL" id="PIR87940.1"/>
    </source>
</evidence>
<dbReference type="GO" id="GO:0006164">
    <property type="term" value="P:purine nucleotide biosynthetic process"/>
    <property type="evidence" value="ECO:0007669"/>
    <property type="project" value="UniProtKB-KW"/>
</dbReference>
<dbReference type="InterPro" id="IPR046346">
    <property type="entry name" value="Aminoacid_DH-like_N_sf"/>
</dbReference>
<dbReference type="GO" id="GO:0004477">
    <property type="term" value="F:methenyltetrahydrofolate cyclohydrolase activity"/>
    <property type="evidence" value="ECO:0007669"/>
    <property type="project" value="TreeGrafter"/>
</dbReference>
<organism evidence="11 12">
    <name type="scientific">Candidatus Harrisonbacteria bacterium CG10_big_fil_rev_8_21_14_0_10_45_28</name>
    <dbReference type="NCBI Taxonomy" id="1974586"/>
    <lineage>
        <taxon>Bacteria</taxon>
        <taxon>Candidatus Harrisoniibacteriota</taxon>
    </lineage>
</organism>
<evidence type="ECO:0000256" key="1">
    <source>
        <dbReference type="ARBA" id="ARBA00004777"/>
    </source>
</evidence>
<comment type="pathway">
    <text evidence="1">One-carbon metabolism; tetrahydrofolate interconversion.</text>
</comment>
<dbReference type="GO" id="GO:0009086">
    <property type="term" value="P:methionine biosynthetic process"/>
    <property type="evidence" value="ECO:0007669"/>
    <property type="project" value="UniProtKB-KW"/>
</dbReference>
<dbReference type="InterPro" id="IPR036291">
    <property type="entry name" value="NAD(P)-bd_dom_sf"/>
</dbReference>
<dbReference type="InterPro" id="IPR020630">
    <property type="entry name" value="THF_DH/CycHdrlase_cat_dom"/>
</dbReference>
<dbReference type="PANTHER" id="PTHR48099">
    <property type="entry name" value="C-1-TETRAHYDROFOLATE SYNTHASE, CYTOPLASMIC-RELATED"/>
    <property type="match status" value="1"/>
</dbReference>
<proteinExistence type="predicted"/>
<dbReference type="Proteomes" id="UP000230903">
    <property type="component" value="Unassembled WGS sequence"/>
</dbReference>
<keyword evidence="3" id="KW-0658">Purine biosynthesis</keyword>
<evidence type="ECO:0000256" key="6">
    <source>
        <dbReference type="ARBA" id="ARBA00023002"/>
    </source>
</evidence>
<dbReference type="EMBL" id="PFBC01000030">
    <property type="protein sequence ID" value="PIR87940.1"/>
    <property type="molecule type" value="Genomic_DNA"/>
</dbReference>
<evidence type="ECO:0000256" key="4">
    <source>
        <dbReference type="ARBA" id="ARBA00022801"/>
    </source>
</evidence>
<feature type="domain" description="Tetrahydrofolate dehydrogenase/cyclohydrolase catalytic" evidence="9">
    <location>
        <begin position="3"/>
        <end position="111"/>
    </location>
</feature>
<evidence type="ECO:0000256" key="2">
    <source>
        <dbReference type="ARBA" id="ARBA00022563"/>
    </source>
</evidence>
<dbReference type="Gene3D" id="3.40.50.720">
    <property type="entry name" value="NAD(P)-binding Rossmann-like Domain"/>
    <property type="match status" value="1"/>
</dbReference>
<dbReference type="Pfam" id="PF00763">
    <property type="entry name" value="THF_DHG_CYH"/>
    <property type="match status" value="1"/>
</dbReference>
<dbReference type="InterPro" id="IPR020631">
    <property type="entry name" value="THF_DH/CycHdrlase_NAD-bd_dom"/>
</dbReference>
<keyword evidence="8" id="KW-0511">Multifunctional enzyme</keyword>
<reference evidence="12" key="1">
    <citation type="submission" date="2017-09" db="EMBL/GenBank/DDBJ databases">
        <title>Depth-based differentiation of microbial function through sediment-hosted aquifers and enrichment of novel symbionts in the deep terrestrial subsurface.</title>
        <authorList>
            <person name="Probst A.J."/>
            <person name="Ladd B."/>
            <person name="Jarett J.K."/>
            <person name="Geller-Mcgrath D.E."/>
            <person name="Sieber C.M.K."/>
            <person name="Emerson J.B."/>
            <person name="Anantharaman K."/>
            <person name="Thomas B.C."/>
            <person name="Malmstrom R."/>
            <person name="Stieglmeier M."/>
            <person name="Klingl A."/>
            <person name="Woyke T."/>
            <person name="Ryan C.M."/>
            <person name="Banfield J.F."/>
        </authorList>
    </citation>
    <scope>NUCLEOTIDE SEQUENCE [LARGE SCALE GENOMIC DNA]</scope>
</reference>
<keyword evidence="4" id="KW-0378">Hydrolase</keyword>
<protein>
    <recommendedName>
        <fullName evidence="13">Methenyltetrahydrofolate cyclohydrolase</fullName>
    </recommendedName>
</protein>
<comment type="caution">
    <text evidence="11">The sequence shown here is derived from an EMBL/GenBank/DDBJ whole genome shotgun (WGS) entry which is preliminary data.</text>
</comment>
<dbReference type="AlphaFoldDB" id="A0A2H0UNG8"/>
<keyword evidence="2" id="KW-0554">One-carbon metabolism</keyword>
<keyword evidence="7" id="KW-0028">Amino-acid biosynthesis</keyword>
<evidence type="ECO:0000259" key="10">
    <source>
        <dbReference type="Pfam" id="PF02882"/>
    </source>
</evidence>
<dbReference type="Gene3D" id="3.40.50.10860">
    <property type="entry name" value="Leucine Dehydrogenase, chain A, domain 1"/>
    <property type="match status" value="1"/>
</dbReference>
<evidence type="ECO:0000256" key="5">
    <source>
        <dbReference type="ARBA" id="ARBA00022857"/>
    </source>
</evidence>
<dbReference type="GO" id="GO:0005829">
    <property type="term" value="C:cytosol"/>
    <property type="evidence" value="ECO:0007669"/>
    <property type="project" value="TreeGrafter"/>
</dbReference>
<evidence type="ECO:0000259" key="9">
    <source>
        <dbReference type="Pfam" id="PF00763"/>
    </source>
</evidence>
<evidence type="ECO:0000256" key="3">
    <source>
        <dbReference type="ARBA" id="ARBA00022755"/>
    </source>
</evidence>
<dbReference type="InterPro" id="IPR000672">
    <property type="entry name" value="THF_DH/CycHdrlase"/>
</dbReference>
<dbReference type="PANTHER" id="PTHR48099:SF5">
    <property type="entry name" value="C-1-TETRAHYDROFOLATE SYNTHASE, CYTOPLASMIC"/>
    <property type="match status" value="1"/>
</dbReference>
<evidence type="ECO:0000256" key="7">
    <source>
        <dbReference type="ARBA" id="ARBA00023167"/>
    </source>
</evidence>